<dbReference type="InterPro" id="IPR052345">
    <property type="entry name" value="Rad_response_metalloprotease"/>
</dbReference>
<proteinExistence type="predicted"/>
<protein>
    <submittedName>
        <fullName evidence="2">ImmA/IrrE family metallo-endopeptidase</fullName>
    </submittedName>
</protein>
<sequence>MTKFTSDQKKEIYSSVVSMAEKFRNDFLDTSKPIGDTFNTLEELGYILVRFPAHKDLSGFQITKGNYKCIFVNSAHSLGRQYFSAWHECYHAYSGDKGSISLFSETKYNEMELKANLFAACILMPEDLVMKYLYENNLTNLSDVSYEQLIKMQNYFRVSYRALITRLIELYPKFSNALRPKFDLANEENKELIIQYVIKVNGDISLVQPTNDFVISQRFYKKLHDNLAENRISAEKAQEIYNFLEDIRRKYER</sequence>
<reference evidence="2" key="1">
    <citation type="submission" date="2022-10" db="EMBL/GenBank/DDBJ databases">
        <title>Description of Fervidibacillus gen. nov. in the family Fervidibacillaceae fam. nov. with two species, Fervidibacillus albus sp. nov., and Fervidibacillus halotolerans sp. nov., isolated from tidal flat sediments.</title>
        <authorList>
            <person name="Kwon K.K."/>
            <person name="Yang S.-H."/>
        </authorList>
    </citation>
    <scope>NUCLEOTIDE SEQUENCE</scope>
    <source>
        <strain evidence="2">JCM 19140</strain>
    </source>
</reference>
<dbReference type="AlphaFoldDB" id="A0AAE3ISQ5"/>
<evidence type="ECO:0000313" key="3">
    <source>
        <dbReference type="Proteomes" id="UP001209318"/>
    </source>
</evidence>
<dbReference type="EMBL" id="JAOUSF010000001">
    <property type="protein sequence ID" value="MCU9612741.1"/>
    <property type="molecule type" value="Genomic_DNA"/>
</dbReference>
<dbReference type="Gene3D" id="1.10.10.2910">
    <property type="match status" value="1"/>
</dbReference>
<gene>
    <name evidence="2" type="ORF">OEV98_04070</name>
</gene>
<comment type="caution">
    <text evidence="2">The sequence shown here is derived from an EMBL/GenBank/DDBJ whole genome shotgun (WGS) entry which is preliminary data.</text>
</comment>
<keyword evidence="3" id="KW-1185">Reference proteome</keyword>
<feature type="domain" description="IrrE N-terminal-like" evidence="1">
    <location>
        <begin position="54"/>
        <end position="167"/>
    </location>
</feature>
<evidence type="ECO:0000259" key="1">
    <source>
        <dbReference type="Pfam" id="PF06114"/>
    </source>
</evidence>
<dbReference type="InterPro" id="IPR010359">
    <property type="entry name" value="IrrE_HExxH"/>
</dbReference>
<dbReference type="PANTHER" id="PTHR43236:SF2">
    <property type="entry name" value="BLL0069 PROTEIN"/>
    <property type="match status" value="1"/>
</dbReference>
<dbReference type="Pfam" id="PF06114">
    <property type="entry name" value="Peptidase_M78"/>
    <property type="match status" value="1"/>
</dbReference>
<organism evidence="2 3">
    <name type="scientific">Perspicuibacillus lycopersici</name>
    <dbReference type="NCBI Taxonomy" id="1325689"/>
    <lineage>
        <taxon>Bacteria</taxon>
        <taxon>Bacillati</taxon>
        <taxon>Bacillota</taxon>
        <taxon>Bacilli</taxon>
        <taxon>Bacillales</taxon>
        <taxon>Bacillaceae</taxon>
        <taxon>Perspicuibacillus</taxon>
    </lineage>
</organism>
<dbReference type="PANTHER" id="PTHR43236">
    <property type="entry name" value="ANTITOXIN HIGA1"/>
    <property type="match status" value="1"/>
</dbReference>
<evidence type="ECO:0000313" key="2">
    <source>
        <dbReference type="EMBL" id="MCU9612741.1"/>
    </source>
</evidence>
<name>A0AAE3ISQ5_9BACI</name>
<accession>A0AAE3ISQ5</accession>
<dbReference type="RefSeq" id="WP_263071921.1">
    <property type="nucleotide sequence ID" value="NZ_JAOUSF010000001.1"/>
</dbReference>
<dbReference type="Proteomes" id="UP001209318">
    <property type="component" value="Unassembled WGS sequence"/>
</dbReference>